<accession>A0A5D0RP62</accession>
<feature type="transmembrane region" description="Helical" evidence="1">
    <location>
        <begin position="56"/>
        <end position="76"/>
    </location>
</feature>
<keyword evidence="1" id="KW-0472">Membrane</keyword>
<dbReference type="EMBL" id="VSIY01000003">
    <property type="protein sequence ID" value="TYB83342.1"/>
    <property type="molecule type" value="Genomic_DNA"/>
</dbReference>
<protein>
    <recommendedName>
        <fullName evidence="4">DUF304 domain-containing protein</fullName>
    </recommendedName>
</protein>
<comment type="caution">
    <text evidence="2">The sequence shown here is derived from an EMBL/GenBank/DDBJ whole genome shotgun (WGS) entry which is preliminary data.</text>
</comment>
<dbReference type="Proteomes" id="UP000322080">
    <property type="component" value="Unassembled WGS sequence"/>
</dbReference>
<proteinExistence type="predicted"/>
<keyword evidence="1" id="KW-1133">Transmembrane helix</keyword>
<organism evidence="2 3">
    <name type="scientific">Maritimibacter fusiformis</name>
    <dbReference type="NCBI Taxonomy" id="2603819"/>
    <lineage>
        <taxon>Bacteria</taxon>
        <taxon>Pseudomonadati</taxon>
        <taxon>Pseudomonadota</taxon>
        <taxon>Alphaproteobacteria</taxon>
        <taxon>Rhodobacterales</taxon>
        <taxon>Roseobacteraceae</taxon>
        <taxon>Maritimibacter</taxon>
    </lineage>
</organism>
<name>A0A5D0RP62_9RHOB</name>
<reference evidence="2 3" key="1">
    <citation type="submission" date="2019-08" db="EMBL/GenBank/DDBJ databases">
        <title>Identification of a novel species of the genus Boseongicola.</title>
        <authorList>
            <person name="Zhang X.-Q."/>
        </authorList>
    </citation>
    <scope>NUCLEOTIDE SEQUENCE [LARGE SCALE GENOMIC DNA]</scope>
    <source>
        <strain evidence="2 3">HY14</strain>
    </source>
</reference>
<keyword evidence="1" id="KW-0812">Transmembrane</keyword>
<keyword evidence="3" id="KW-1185">Reference proteome</keyword>
<evidence type="ECO:0000256" key="1">
    <source>
        <dbReference type="SAM" id="Phobius"/>
    </source>
</evidence>
<feature type="transmembrane region" description="Helical" evidence="1">
    <location>
        <begin position="31"/>
        <end position="50"/>
    </location>
</feature>
<evidence type="ECO:0000313" key="2">
    <source>
        <dbReference type="EMBL" id="TYB83342.1"/>
    </source>
</evidence>
<evidence type="ECO:0008006" key="4">
    <source>
        <dbReference type="Google" id="ProtNLM"/>
    </source>
</evidence>
<sequence length="175" mass="18972">MTLADLFSDPLRVVHDSDTVFEIENRPVRRAAITSGGILLAAAMGLAAIADGAIGTGALVLAVTALIGWMILGETVQMTQLRLDRPAGEARVRVTGLRRREARSVPLSKLERAEPRTRYGKNSSREKVELYLVGPDGDTTGETLIPMGRADPEDIVRMAGLINAWLNRTDRKGQP</sequence>
<evidence type="ECO:0000313" key="3">
    <source>
        <dbReference type="Proteomes" id="UP000322080"/>
    </source>
</evidence>
<gene>
    <name evidence="2" type="ORF">FVF75_03975</name>
</gene>
<dbReference type="AlphaFoldDB" id="A0A5D0RP62"/>